<proteinExistence type="predicted"/>
<organism evidence="1 2">
    <name type="scientific">Vibrio quintilis</name>
    <dbReference type="NCBI Taxonomy" id="1117707"/>
    <lineage>
        <taxon>Bacteria</taxon>
        <taxon>Pseudomonadati</taxon>
        <taxon>Pseudomonadota</taxon>
        <taxon>Gammaproteobacteria</taxon>
        <taxon>Vibrionales</taxon>
        <taxon>Vibrionaceae</taxon>
        <taxon>Vibrio</taxon>
    </lineage>
</organism>
<keyword evidence="2" id="KW-1185">Reference proteome</keyword>
<name>A0A1M7YV05_9VIBR</name>
<gene>
    <name evidence="1" type="ORF">VQ7734_02162</name>
</gene>
<reference evidence="2" key="1">
    <citation type="submission" date="2016-12" db="EMBL/GenBank/DDBJ databases">
        <authorList>
            <person name="Rodrigo-Torres L."/>
            <person name="Arahal R.D."/>
            <person name="Lucena T."/>
        </authorList>
    </citation>
    <scope>NUCLEOTIDE SEQUENCE [LARGE SCALE GENOMIC DNA]</scope>
</reference>
<evidence type="ECO:0000313" key="1">
    <source>
        <dbReference type="EMBL" id="SHO56393.1"/>
    </source>
</evidence>
<dbReference type="Proteomes" id="UP000184600">
    <property type="component" value="Unassembled WGS sequence"/>
</dbReference>
<dbReference type="OrthoDB" id="5879551at2"/>
<dbReference type="AlphaFoldDB" id="A0A1M7YV05"/>
<accession>A0A1M7YV05</accession>
<evidence type="ECO:0000313" key="2">
    <source>
        <dbReference type="Proteomes" id="UP000184600"/>
    </source>
</evidence>
<sequence>MKRSSSTYRLQMIKEVAMKKQDALSTTSQDPMADYIHQLLMEKPATKKNKDINLNFSGVHFDERAGGWISDQWSIKN</sequence>
<protein>
    <submittedName>
        <fullName evidence="1">Uncharacterized protein</fullName>
    </submittedName>
</protein>
<dbReference type="EMBL" id="FRFG01000025">
    <property type="protein sequence ID" value="SHO56393.1"/>
    <property type="molecule type" value="Genomic_DNA"/>
</dbReference>
<dbReference type="RefSeq" id="WP_073582323.1">
    <property type="nucleotide sequence ID" value="NZ_AP024897.1"/>
</dbReference>